<dbReference type="Pfam" id="PF01436">
    <property type="entry name" value="NHL"/>
    <property type="match status" value="1"/>
</dbReference>
<evidence type="ECO:0000256" key="2">
    <source>
        <dbReference type="ARBA" id="ARBA00022737"/>
    </source>
</evidence>
<keyword evidence="3" id="KW-0813">Transport</keyword>
<dbReference type="EMBL" id="LGGD01000028">
    <property type="protein sequence ID" value="KUK63355.1"/>
    <property type="molecule type" value="Genomic_DNA"/>
</dbReference>
<comment type="similarity">
    <text evidence="1">Belongs to the glutaredoxin family.</text>
</comment>
<dbReference type="Gene3D" id="3.40.30.10">
    <property type="entry name" value="Glutaredoxin"/>
    <property type="match status" value="1"/>
</dbReference>
<evidence type="ECO:0000256" key="3">
    <source>
        <dbReference type="ARBA" id="ARBA00022982"/>
    </source>
</evidence>
<reference evidence="7 8" key="2">
    <citation type="journal article" date="2015" name="MBio">
        <title>Genome-Resolved Metagenomic Analysis Reveals Roles for Candidate Phyla and Other Microbial Community Members in Biogeochemical Transformations in Oil Reservoirs.</title>
        <authorList>
            <person name="Hu P."/>
            <person name="Tom L."/>
            <person name="Singh A."/>
            <person name="Thomas B.C."/>
            <person name="Baker B.J."/>
            <person name="Piceno Y.M."/>
            <person name="Andersen G.L."/>
            <person name="Banfield J.F."/>
        </authorList>
    </citation>
    <scope>NUCLEOTIDE SEQUENCE [LARGE SCALE GENOMIC DNA]</scope>
</reference>
<dbReference type="PANTHER" id="PTHR46388:SF2">
    <property type="entry name" value="NHL REPEAT-CONTAINING PROTEIN 2"/>
    <property type="match status" value="1"/>
</dbReference>
<keyword evidence="3" id="KW-0249">Electron transport</keyword>
<gene>
    <name evidence="5" type="ORF">XD82_0366</name>
    <name evidence="6" type="ORF">XE10_0819</name>
</gene>
<dbReference type="InterPro" id="IPR001258">
    <property type="entry name" value="NHL_repeat"/>
</dbReference>
<dbReference type="Pfam" id="PF13905">
    <property type="entry name" value="Thioredoxin_8"/>
    <property type="match status" value="1"/>
</dbReference>
<evidence type="ECO:0000313" key="5">
    <source>
        <dbReference type="EMBL" id="KUK63355.1"/>
    </source>
</evidence>
<feature type="domain" description="Thioredoxin" evidence="4">
    <location>
        <begin position="1"/>
        <end position="144"/>
    </location>
</feature>
<protein>
    <submittedName>
        <fullName evidence="5">NHL repeat containing protein</fullName>
    </submittedName>
</protein>
<dbReference type="Proteomes" id="UP000054598">
    <property type="component" value="Unassembled WGS sequence"/>
</dbReference>
<reference evidence="5" key="1">
    <citation type="journal article" date="2015" name="MBio">
        <title>Genome-resolved metagenomic analysis reveals roles for candidate phyla and other microbial community members in biogeochemical transformations in oil reservoirs.</title>
        <authorList>
            <person name="Hu P."/>
            <person name="Tom L."/>
            <person name="Singh A."/>
            <person name="Thomas B.C."/>
            <person name="Baker B.J."/>
            <person name="Piceno Y.M."/>
            <person name="Andersen G.L."/>
            <person name="Banfield J.F."/>
        </authorList>
    </citation>
    <scope>NUCLEOTIDE SEQUENCE [LARGE SCALE GENOMIC DNA]</scope>
    <source>
        <strain evidence="5">62_101</strain>
        <strain evidence="6">63_41</strain>
    </source>
</reference>
<evidence type="ECO:0000313" key="7">
    <source>
        <dbReference type="Proteomes" id="UP000054323"/>
    </source>
</evidence>
<dbReference type="PROSITE" id="PS51352">
    <property type="entry name" value="THIOREDOXIN_2"/>
    <property type="match status" value="1"/>
</dbReference>
<dbReference type="Gene3D" id="2.120.10.30">
    <property type="entry name" value="TolB, C-terminal domain"/>
    <property type="match status" value="3"/>
</dbReference>
<dbReference type="InterPro" id="IPR013766">
    <property type="entry name" value="Thioredoxin_domain"/>
</dbReference>
<dbReference type="SUPFAM" id="SSF63825">
    <property type="entry name" value="YWTD domain"/>
    <property type="match status" value="1"/>
</dbReference>
<comment type="caution">
    <text evidence="5">The sequence shown here is derived from an EMBL/GenBank/DDBJ whole genome shotgun (WGS) entry which is preliminary data.</text>
</comment>
<evidence type="ECO:0000259" key="4">
    <source>
        <dbReference type="PROSITE" id="PS51352"/>
    </source>
</evidence>
<evidence type="ECO:0000313" key="6">
    <source>
        <dbReference type="EMBL" id="KUL02055.1"/>
    </source>
</evidence>
<dbReference type="PATRIC" id="fig|2198.3.peg.664"/>
<dbReference type="InterPro" id="IPR012336">
    <property type="entry name" value="Thioredoxin-like_fold"/>
</dbReference>
<dbReference type="InterPro" id="IPR011042">
    <property type="entry name" value="6-blade_b-propeller_TolB-like"/>
</dbReference>
<dbReference type="AlphaFoldDB" id="A0A117LRE2"/>
<evidence type="ECO:0000313" key="8">
    <source>
        <dbReference type="Proteomes" id="UP000054598"/>
    </source>
</evidence>
<dbReference type="PANTHER" id="PTHR46388">
    <property type="entry name" value="NHL REPEAT-CONTAINING PROTEIN 2"/>
    <property type="match status" value="1"/>
</dbReference>
<dbReference type="InterPro" id="IPR036249">
    <property type="entry name" value="Thioredoxin-like_sf"/>
</dbReference>
<name>A0A117LRE2_9EURY</name>
<accession>A0A117LRE2</accession>
<proteinExistence type="inferred from homology"/>
<evidence type="ECO:0000256" key="1">
    <source>
        <dbReference type="ARBA" id="ARBA00007787"/>
    </source>
</evidence>
<dbReference type="Proteomes" id="UP000054323">
    <property type="component" value="Unassembled WGS sequence"/>
</dbReference>
<sequence>MKQMTAPDFPAGLEWLNIDRPLSVRDLSGRIVLLSFQTFACSNCMRLVPEIRQLEEKYPDLVTIEVHSPGFESGAVTGNFREAVRRTGMEHPVVIDHDHLLWPAFGVRDWPTFVLIDPEGNVVGKTTGEGLYGRLNPKIDRLAAEFKQRGLLESGGLHGTAPETVREGALYRPGKVAADNAGMRLFISDSGHHRIVVADADGRILETIGSGAAGNTDGSFDEAAFYLPEGLTFDEEAGILYVADTGNHTVRQVSWPDRRVETIAGTGLLAPSPGEGGPGTGVALNAPRDLALLGDYLYVVMAGANQVWRMDLATHEIEPYAGSGREGLVDGPLEEAAFAGPGGIVTDGEALYVADSGASAIRRIKRGMVETRIGHSLEDFGDLDTIAGMARIHHPGGIAYGEELLYIADTYNHKIKQFDPETGWVLTRVGDGERGYRDGLSGDARLNEPGGLVKFRGLWYIADTGNHTVRVYDRVRHVVSTLKLWK</sequence>
<organism evidence="5 7">
    <name type="scientific">Methanoculleus marisnigri</name>
    <dbReference type="NCBI Taxonomy" id="2198"/>
    <lineage>
        <taxon>Archaea</taxon>
        <taxon>Methanobacteriati</taxon>
        <taxon>Methanobacteriota</taxon>
        <taxon>Stenosarchaea group</taxon>
        <taxon>Methanomicrobia</taxon>
        <taxon>Methanomicrobiales</taxon>
        <taxon>Methanomicrobiaceae</taxon>
        <taxon>Methanoculleus</taxon>
    </lineage>
</organism>
<keyword evidence="2" id="KW-0677">Repeat</keyword>
<dbReference type="EMBL" id="LGHE01000074">
    <property type="protein sequence ID" value="KUL02055.1"/>
    <property type="molecule type" value="Genomic_DNA"/>
</dbReference>
<dbReference type="SUPFAM" id="SSF52833">
    <property type="entry name" value="Thioredoxin-like"/>
    <property type="match status" value="1"/>
</dbReference>